<evidence type="ECO:0000313" key="3">
    <source>
        <dbReference type="RefSeq" id="XP_052121778.1"/>
    </source>
</evidence>
<organism evidence="2 3">
    <name type="scientific">Frankliniella occidentalis</name>
    <name type="common">Western flower thrips</name>
    <name type="synonym">Euthrips occidentalis</name>
    <dbReference type="NCBI Taxonomy" id="133901"/>
    <lineage>
        <taxon>Eukaryota</taxon>
        <taxon>Metazoa</taxon>
        <taxon>Ecdysozoa</taxon>
        <taxon>Arthropoda</taxon>
        <taxon>Hexapoda</taxon>
        <taxon>Insecta</taxon>
        <taxon>Pterygota</taxon>
        <taxon>Neoptera</taxon>
        <taxon>Paraneoptera</taxon>
        <taxon>Thysanoptera</taxon>
        <taxon>Terebrantia</taxon>
        <taxon>Thripoidea</taxon>
        <taxon>Thripidae</taxon>
        <taxon>Frankliniella</taxon>
    </lineage>
</organism>
<dbReference type="SUPFAM" id="SSF81383">
    <property type="entry name" value="F-box domain"/>
    <property type="match status" value="1"/>
</dbReference>
<dbReference type="RefSeq" id="XP_052121778.1">
    <property type="nucleotide sequence ID" value="XM_052265818.1"/>
</dbReference>
<dbReference type="InterPro" id="IPR036047">
    <property type="entry name" value="F-box-like_dom_sf"/>
</dbReference>
<sequence length="392" mass="44217">MGQLLGCVTRETSNEILGRANKMSQPSTTSEAANATDRHEEALLLPDLPYLPLLRVLSFLPSSDLMAVGRTCLRLAALTRAHPWLWRHFNYVSLKSNEEVWELLRVAPPVEWLELLWDTICFDPPSYVVQPSVLVGNTYAPCRSLCISMWMGNFIDTSALRVMAPMVRRLDFRGVVPLDLILNALRAVFWSALEHLELRPLSGPQLGPWMQEVLLPRMHTVTFEATVECLEVFGSLLRAHRGQLRCVRIFRGELLPLVNDCPSDLNRLEVALQGGEDTAGLRGMHGLKELSITCEHEDISRTTLMKNSDGRMPHHGERVKSGSAHCSLRYIKLKIQSTESQSESDVHKSQKNSMLTLKAQMDAIYVMTQIVQEKKGLDQIITKTEEITEPQI</sequence>
<gene>
    <name evidence="3" type="primary">LOC113211117</name>
</gene>
<dbReference type="KEGG" id="foc:113211117"/>
<accession>A0A9C6U532</accession>
<evidence type="ECO:0000259" key="1">
    <source>
        <dbReference type="PROSITE" id="PS50181"/>
    </source>
</evidence>
<dbReference type="AlphaFoldDB" id="A0A9C6U532"/>
<proteinExistence type="predicted"/>
<dbReference type="Pfam" id="PF12937">
    <property type="entry name" value="F-box-like"/>
    <property type="match status" value="1"/>
</dbReference>
<name>A0A9C6U532_FRAOC</name>
<feature type="domain" description="F-box" evidence="1">
    <location>
        <begin position="42"/>
        <end position="89"/>
    </location>
</feature>
<reference evidence="3" key="1">
    <citation type="submission" date="2025-08" db="UniProtKB">
        <authorList>
            <consortium name="RefSeq"/>
        </authorList>
    </citation>
    <scope>IDENTIFICATION</scope>
    <source>
        <tissue evidence="3">Whole organism</tissue>
    </source>
</reference>
<dbReference type="InterPro" id="IPR001810">
    <property type="entry name" value="F-box_dom"/>
</dbReference>
<dbReference type="PROSITE" id="PS50181">
    <property type="entry name" value="FBOX"/>
    <property type="match status" value="1"/>
</dbReference>
<dbReference type="GeneID" id="113211117"/>
<dbReference type="Proteomes" id="UP000504606">
    <property type="component" value="Unplaced"/>
</dbReference>
<evidence type="ECO:0000313" key="2">
    <source>
        <dbReference type="Proteomes" id="UP000504606"/>
    </source>
</evidence>
<protein>
    <submittedName>
        <fullName evidence="3">Uncharacterized protein LOC113211117</fullName>
    </submittedName>
</protein>
<keyword evidence="2" id="KW-1185">Reference proteome</keyword>